<evidence type="ECO:0000259" key="5">
    <source>
        <dbReference type="Pfam" id="PF01778"/>
    </source>
</evidence>
<comment type="caution">
    <text evidence="6">The sequence shown here is derived from an EMBL/GenBank/DDBJ whole genome shotgun (WGS) entry which is preliminary data.</text>
</comment>
<keyword evidence="3" id="KW-0687">Ribonucleoprotein</keyword>
<evidence type="ECO:0000256" key="2">
    <source>
        <dbReference type="ARBA" id="ARBA00022980"/>
    </source>
</evidence>
<dbReference type="Gene3D" id="3.30.390.110">
    <property type="match status" value="1"/>
</dbReference>
<dbReference type="PANTHER" id="PTHR10544">
    <property type="entry name" value="60S RIBOSOMAL PROTEIN L28"/>
    <property type="match status" value="1"/>
</dbReference>
<dbReference type="Proteomes" id="UP000246991">
    <property type="component" value="Unassembled WGS sequence"/>
</dbReference>
<evidence type="ECO:0000313" key="6">
    <source>
        <dbReference type="EMBL" id="PWW80352.1"/>
    </source>
</evidence>
<evidence type="ECO:0000313" key="7">
    <source>
        <dbReference type="Proteomes" id="UP000246991"/>
    </source>
</evidence>
<dbReference type="GO" id="GO:0006412">
    <property type="term" value="P:translation"/>
    <property type="evidence" value="ECO:0007669"/>
    <property type="project" value="InterPro"/>
</dbReference>
<accession>A0A317T0V3</accession>
<dbReference type="EMBL" id="PYWC01000003">
    <property type="protein sequence ID" value="PWW80352.1"/>
    <property type="molecule type" value="Genomic_DNA"/>
</dbReference>
<sequence length="159" mass="17194">MSSNVSSDLVWAITRNNSSYIVKRGPIKDQIIFTREPLSLTNQHTRKHSGLVNEKAVGVQAGESGNVVLITKRNAEKHGNKPASLYNITTFNKHKSNRKIYSAIASAVAKKSYRADLRQAAVARASAIKRSQKPVKATPESKPRGVKAKKAAEGGVSSA</sequence>
<feature type="domain" description="Ribosomal eL28/Mak16" evidence="5">
    <location>
        <begin position="9"/>
        <end position="131"/>
    </location>
</feature>
<dbReference type="STRING" id="42249.A0A317T0V3"/>
<dbReference type="GO" id="GO:1990904">
    <property type="term" value="C:ribonucleoprotein complex"/>
    <property type="evidence" value="ECO:0007669"/>
    <property type="project" value="UniProtKB-KW"/>
</dbReference>
<gene>
    <name evidence="6" type="ORF">C7212DRAFT_311369</name>
</gene>
<dbReference type="AlphaFoldDB" id="A0A317T0V3"/>
<dbReference type="FunFam" id="3.30.390.110:FF:000002">
    <property type="entry name" value="60S ribosomal protein L28"/>
    <property type="match status" value="1"/>
</dbReference>
<evidence type="ECO:0000256" key="3">
    <source>
        <dbReference type="ARBA" id="ARBA00023274"/>
    </source>
</evidence>
<dbReference type="GO" id="GO:0005840">
    <property type="term" value="C:ribosome"/>
    <property type="evidence" value="ECO:0007669"/>
    <property type="project" value="UniProtKB-KW"/>
</dbReference>
<proteinExistence type="inferred from homology"/>
<evidence type="ECO:0000256" key="4">
    <source>
        <dbReference type="SAM" id="MobiDB-lite"/>
    </source>
</evidence>
<feature type="region of interest" description="Disordered" evidence="4">
    <location>
        <begin position="124"/>
        <end position="159"/>
    </location>
</feature>
<comment type="similarity">
    <text evidence="1">Belongs to the eukaryotic ribosomal protein eL28 family.</text>
</comment>
<evidence type="ECO:0000256" key="1">
    <source>
        <dbReference type="ARBA" id="ARBA00007926"/>
    </source>
</evidence>
<keyword evidence="2 6" id="KW-0689">Ribosomal protein</keyword>
<organism evidence="6 7">
    <name type="scientific">Tuber magnatum</name>
    <name type="common">white Piedmont truffle</name>
    <dbReference type="NCBI Taxonomy" id="42249"/>
    <lineage>
        <taxon>Eukaryota</taxon>
        <taxon>Fungi</taxon>
        <taxon>Dikarya</taxon>
        <taxon>Ascomycota</taxon>
        <taxon>Pezizomycotina</taxon>
        <taxon>Pezizomycetes</taxon>
        <taxon>Pezizales</taxon>
        <taxon>Tuberaceae</taxon>
        <taxon>Tuber</taxon>
    </lineage>
</organism>
<dbReference type="InterPro" id="IPR002672">
    <property type="entry name" value="Ribosomal_eL28"/>
</dbReference>
<name>A0A317T0V3_9PEZI</name>
<protein>
    <submittedName>
        <fullName evidence="6">Ribosomal protein L28e</fullName>
    </submittedName>
</protein>
<dbReference type="InterPro" id="IPR029004">
    <property type="entry name" value="Ribosomal_eL28/Mak16"/>
</dbReference>
<reference evidence="6 7" key="1">
    <citation type="submission" date="2018-03" db="EMBL/GenBank/DDBJ databases">
        <title>Genomes of Pezizomycetes fungi and the evolution of truffles.</title>
        <authorList>
            <person name="Murat C."/>
            <person name="Payen T."/>
            <person name="Noel B."/>
            <person name="Kuo A."/>
            <person name="Martin F.M."/>
        </authorList>
    </citation>
    <scope>NUCLEOTIDE SEQUENCE [LARGE SCALE GENOMIC DNA]</scope>
    <source>
        <strain evidence="6">091103-1</strain>
    </source>
</reference>
<keyword evidence="7" id="KW-1185">Reference proteome</keyword>
<dbReference type="OrthoDB" id="338850at2759"/>
<dbReference type="GO" id="GO:0003735">
    <property type="term" value="F:structural constituent of ribosome"/>
    <property type="evidence" value="ECO:0007669"/>
    <property type="project" value="InterPro"/>
</dbReference>
<dbReference type="Pfam" id="PF01778">
    <property type="entry name" value="Ribosomal_L28e"/>
    <property type="match status" value="1"/>
</dbReference>